<dbReference type="GO" id="GO:0000155">
    <property type="term" value="F:phosphorelay sensor kinase activity"/>
    <property type="evidence" value="ECO:0007669"/>
    <property type="project" value="InterPro"/>
</dbReference>
<dbReference type="EMBL" id="BQNZ01000006">
    <property type="protein sequence ID" value="GKH74193.1"/>
    <property type="molecule type" value="Genomic_DNA"/>
</dbReference>
<evidence type="ECO:0000256" key="7">
    <source>
        <dbReference type="SAM" id="Phobius"/>
    </source>
</evidence>
<keyword evidence="6" id="KW-0902">Two-component regulatory system</keyword>
<dbReference type="EMBL" id="WNCN01000019">
    <property type="protein sequence ID" value="MTU40537.1"/>
    <property type="molecule type" value="Genomic_DNA"/>
</dbReference>
<evidence type="ECO:0000313" key="14">
    <source>
        <dbReference type="Proteomes" id="UP000434916"/>
    </source>
</evidence>
<sequence length="505" mass="58241">MKSSFKYVIVLVILSLSGLFIYQLFWITGLYHSRQKQNQEEIRMAIKNADHIELFNRADFLSRVTHRQRETSAIADTKGGAALSTRFPDKDSVIPELSVQPLDTNIYHPRYRSQTLRNEAGKMLKSTAVEVGNDFRSLGELGLQMQQALHEVIDSVKPVDLAKFDSILSSHLQKRGLDIRHHTEMWNLEDSSIIASSVPADLDKTEYDLHKWEYTTYHKRAYLVYTEPTRWDTIRMMSGILFSSFLILLILILSFAYMFWFLIHQKTVEQLKDDFTHNVTHELKTPIAITYAAIEAMIHYNITGNKEKTNKYLHICHEEVLRLGNMVEQILSLGLERKKDFKLKYERVDLNGLLDKIVEQQSIKSSKPFHVGLESMPDRIILEADRTHLYNILSNILDNAIKYSGDSPHIQITAEERNGSVIIRITDNGIGIEEEHLAHIFDKFYRVSNSKRPPVRGYGIGLFYVKTMIHMHNGTIRVESQPGKGSCFIITLPQTHERQEIDIIG</sequence>
<evidence type="ECO:0000256" key="3">
    <source>
        <dbReference type="ARBA" id="ARBA00022553"/>
    </source>
</evidence>
<dbReference type="GO" id="GO:0004721">
    <property type="term" value="F:phosphoprotein phosphatase activity"/>
    <property type="evidence" value="ECO:0007669"/>
    <property type="project" value="TreeGrafter"/>
</dbReference>
<protein>
    <recommendedName>
        <fullName evidence="2">histidine kinase</fullName>
        <ecNumber evidence="2">2.7.13.3</ecNumber>
    </recommendedName>
</protein>
<evidence type="ECO:0000256" key="4">
    <source>
        <dbReference type="ARBA" id="ARBA00022679"/>
    </source>
</evidence>
<evidence type="ECO:0000313" key="12">
    <source>
        <dbReference type="EMBL" id="RHC84479.1"/>
    </source>
</evidence>
<dbReference type="InterPro" id="IPR005467">
    <property type="entry name" value="His_kinase_dom"/>
</dbReference>
<dbReference type="CDD" id="cd00082">
    <property type="entry name" value="HisKA"/>
    <property type="match status" value="1"/>
</dbReference>
<reference evidence="9" key="3">
    <citation type="submission" date="2022-01" db="EMBL/GenBank/DDBJ databases">
        <title>Novel bile acid biosynthetic pathways are enriched in the microbiome of centenarians.</title>
        <authorList>
            <person name="Sato Y."/>
            <person name="Atarashi K."/>
            <person name="Plichta R.D."/>
            <person name="Arai Y."/>
            <person name="Sasajima S."/>
            <person name="Kearney M.S."/>
            <person name="Suda W."/>
            <person name="Takeshita K."/>
            <person name="Sasaki T."/>
            <person name="Okamoto S."/>
            <person name="Skelly N.A."/>
            <person name="Okamura Y."/>
            <person name="Vlamakis H."/>
            <person name="Li Y."/>
            <person name="Tanoue T."/>
            <person name="Takei H."/>
            <person name="Nittono H."/>
            <person name="Narushima S."/>
            <person name="Irie J."/>
            <person name="Itoh H."/>
            <person name="Moriya K."/>
            <person name="Sugiura Y."/>
            <person name="Suematsu M."/>
            <person name="Moritoki N."/>
            <person name="Shibata S."/>
            <person name="Littman R.D."/>
            <person name="Fischbach A.M."/>
            <person name="Uwamino Y."/>
            <person name="Inoue T."/>
            <person name="Honda A."/>
            <person name="Hattori M."/>
            <person name="Murai T."/>
            <person name="Xavier J.R."/>
            <person name="Hirose N."/>
            <person name="Honda K."/>
        </authorList>
    </citation>
    <scope>NUCLEOTIDE SEQUENCE</scope>
    <source>
        <strain evidence="9">CE91-St3</strain>
    </source>
</reference>
<evidence type="ECO:0000259" key="8">
    <source>
        <dbReference type="PROSITE" id="PS50109"/>
    </source>
</evidence>
<dbReference type="InterPro" id="IPR003594">
    <property type="entry name" value="HATPase_dom"/>
</dbReference>
<feature type="transmembrane region" description="Helical" evidence="7">
    <location>
        <begin position="6"/>
        <end position="27"/>
    </location>
</feature>
<evidence type="ECO:0000256" key="1">
    <source>
        <dbReference type="ARBA" id="ARBA00000085"/>
    </source>
</evidence>
<accession>A0A3R6JML7</accession>
<evidence type="ECO:0000313" key="13">
    <source>
        <dbReference type="Proteomes" id="UP000286260"/>
    </source>
</evidence>
<dbReference type="CDD" id="cd00075">
    <property type="entry name" value="HATPase"/>
    <property type="match status" value="1"/>
</dbReference>
<dbReference type="Proteomes" id="UP000448908">
    <property type="component" value="Unassembled WGS sequence"/>
</dbReference>
<dbReference type="OrthoDB" id="1933776at2"/>
<name>A0A3R6JML7_9BACT</name>
<reference evidence="12 13" key="1">
    <citation type="submission" date="2018-08" db="EMBL/GenBank/DDBJ databases">
        <title>A genome reference for cultivated species of the human gut microbiota.</title>
        <authorList>
            <person name="Zou Y."/>
            <person name="Xue W."/>
            <person name="Luo G."/>
        </authorList>
    </citation>
    <scope>NUCLEOTIDE SEQUENCE [LARGE SCALE GENOMIC DNA]</scope>
    <source>
        <strain evidence="12 13">AM34-17</strain>
    </source>
</reference>
<dbReference type="InterPro" id="IPR036890">
    <property type="entry name" value="HATPase_C_sf"/>
</dbReference>
<comment type="catalytic activity">
    <reaction evidence="1">
        <text>ATP + protein L-histidine = ADP + protein N-phospho-L-histidine.</text>
        <dbReference type="EC" id="2.7.13.3"/>
    </reaction>
</comment>
<evidence type="ECO:0000256" key="5">
    <source>
        <dbReference type="ARBA" id="ARBA00022777"/>
    </source>
</evidence>
<evidence type="ECO:0000256" key="2">
    <source>
        <dbReference type="ARBA" id="ARBA00012438"/>
    </source>
</evidence>
<evidence type="ECO:0000313" key="10">
    <source>
        <dbReference type="EMBL" id="MTU40537.1"/>
    </source>
</evidence>
<dbReference type="EC" id="2.7.13.3" evidence="2"/>
<evidence type="ECO:0000313" key="11">
    <source>
        <dbReference type="EMBL" id="MTU68416.1"/>
    </source>
</evidence>
<keyword evidence="7" id="KW-1133">Transmembrane helix</keyword>
<gene>
    <name evidence="9" type="ORF">CE91St3_40560</name>
    <name evidence="12" type="ORF">DW828_11155</name>
    <name evidence="10" type="ORF">GMD82_13955</name>
    <name evidence="11" type="ORF">GMD92_04870</name>
</gene>
<dbReference type="GeneID" id="49202982"/>
<organism evidence="12 13">
    <name type="scientific">Parabacteroides merdae</name>
    <dbReference type="NCBI Taxonomy" id="46503"/>
    <lineage>
        <taxon>Bacteria</taxon>
        <taxon>Pseudomonadati</taxon>
        <taxon>Bacteroidota</taxon>
        <taxon>Bacteroidia</taxon>
        <taxon>Bacteroidales</taxon>
        <taxon>Tannerellaceae</taxon>
        <taxon>Parabacteroides</taxon>
    </lineage>
</organism>
<dbReference type="InterPro" id="IPR050351">
    <property type="entry name" value="BphY/WalK/GraS-like"/>
</dbReference>
<dbReference type="Proteomes" id="UP000434916">
    <property type="component" value="Unassembled WGS sequence"/>
</dbReference>
<dbReference type="SUPFAM" id="SSF47384">
    <property type="entry name" value="Homodimeric domain of signal transducing histidine kinase"/>
    <property type="match status" value="1"/>
</dbReference>
<dbReference type="Proteomes" id="UP000286260">
    <property type="component" value="Unassembled WGS sequence"/>
</dbReference>
<dbReference type="Proteomes" id="UP001055114">
    <property type="component" value="Unassembled WGS sequence"/>
</dbReference>
<dbReference type="GO" id="GO:0005886">
    <property type="term" value="C:plasma membrane"/>
    <property type="evidence" value="ECO:0007669"/>
    <property type="project" value="TreeGrafter"/>
</dbReference>
<dbReference type="InterPro" id="IPR036097">
    <property type="entry name" value="HisK_dim/P_sf"/>
</dbReference>
<dbReference type="EMBL" id="QSII01000014">
    <property type="protein sequence ID" value="RHC84479.1"/>
    <property type="molecule type" value="Genomic_DNA"/>
</dbReference>
<dbReference type="EMBL" id="WNDA01000005">
    <property type="protein sequence ID" value="MTU68416.1"/>
    <property type="molecule type" value="Genomic_DNA"/>
</dbReference>
<dbReference type="PANTHER" id="PTHR45453">
    <property type="entry name" value="PHOSPHATE REGULON SENSOR PROTEIN PHOR"/>
    <property type="match status" value="1"/>
</dbReference>
<keyword evidence="4" id="KW-0808">Transferase</keyword>
<dbReference type="SMART" id="SM00387">
    <property type="entry name" value="HATPase_c"/>
    <property type="match status" value="1"/>
</dbReference>
<keyword evidence="3" id="KW-0597">Phosphoprotein</keyword>
<dbReference type="GO" id="GO:0016036">
    <property type="term" value="P:cellular response to phosphate starvation"/>
    <property type="evidence" value="ECO:0007669"/>
    <property type="project" value="TreeGrafter"/>
</dbReference>
<dbReference type="InterPro" id="IPR003661">
    <property type="entry name" value="HisK_dim/P_dom"/>
</dbReference>
<keyword evidence="14" id="KW-1185">Reference proteome</keyword>
<dbReference type="Pfam" id="PF02518">
    <property type="entry name" value="HATPase_c"/>
    <property type="match status" value="1"/>
</dbReference>
<dbReference type="PRINTS" id="PR00344">
    <property type="entry name" value="BCTRLSENSOR"/>
</dbReference>
<comment type="caution">
    <text evidence="12">The sequence shown here is derived from an EMBL/GenBank/DDBJ whole genome shotgun (WGS) entry which is preliminary data.</text>
</comment>
<keyword evidence="5 12" id="KW-0418">Kinase</keyword>
<evidence type="ECO:0000256" key="6">
    <source>
        <dbReference type="ARBA" id="ARBA00023012"/>
    </source>
</evidence>
<feature type="transmembrane region" description="Helical" evidence="7">
    <location>
        <begin position="240"/>
        <end position="263"/>
    </location>
</feature>
<feature type="domain" description="Histidine kinase" evidence="8">
    <location>
        <begin position="278"/>
        <end position="496"/>
    </location>
</feature>
<dbReference type="InterPro" id="IPR004358">
    <property type="entry name" value="Sig_transdc_His_kin-like_C"/>
</dbReference>
<dbReference type="SMART" id="SM00388">
    <property type="entry name" value="HisKA"/>
    <property type="match status" value="1"/>
</dbReference>
<dbReference type="AlphaFoldDB" id="A0A3R6JML7"/>
<dbReference type="RefSeq" id="WP_005641505.1">
    <property type="nucleotide sequence ID" value="NZ_BAABYG010000001.1"/>
</dbReference>
<dbReference type="Pfam" id="PF00512">
    <property type="entry name" value="HisKA"/>
    <property type="match status" value="1"/>
</dbReference>
<evidence type="ECO:0000313" key="9">
    <source>
        <dbReference type="EMBL" id="GKH74193.1"/>
    </source>
</evidence>
<evidence type="ECO:0000313" key="15">
    <source>
        <dbReference type="Proteomes" id="UP000448908"/>
    </source>
</evidence>
<reference evidence="14 15" key="2">
    <citation type="journal article" date="2019" name="Nat. Med.">
        <title>A library of human gut bacterial isolates paired with longitudinal multiomics data enables mechanistic microbiome research.</title>
        <authorList>
            <person name="Poyet M."/>
            <person name="Groussin M."/>
            <person name="Gibbons S.M."/>
            <person name="Avila-Pacheco J."/>
            <person name="Jiang X."/>
            <person name="Kearney S.M."/>
            <person name="Perrotta A.R."/>
            <person name="Berdy B."/>
            <person name="Zhao S."/>
            <person name="Lieberman T.D."/>
            <person name="Swanson P.K."/>
            <person name="Smith M."/>
            <person name="Roesemann S."/>
            <person name="Alexander J.E."/>
            <person name="Rich S.A."/>
            <person name="Livny J."/>
            <person name="Vlamakis H."/>
            <person name="Clish C."/>
            <person name="Bullock K."/>
            <person name="Deik A."/>
            <person name="Scott J."/>
            <person name="Pierce K.A."/>
            <person name="Xavier R.J."/>
            <person name="Alm E.J."/>
        </authorList>
    </citation>
    <scope>NUCLEOTIDE SEQUENCE [LARGE SCALE GENOMIC DNA]</scope>
    <source>
        <strain evidence="11 15">BIOML-A16</strain>
        <strain evidence="10 14">BIOML-A29</strain>
    </source>
</reference>
<dbReference type="PROSITE" id="PS50109">
    <property type="entry name" value="HIS_KIN"/>
    <property type="match status" value="1"/>
</dbReference>
<dbReference type="Gene3D" id="3.30.565.10">
    <property type="entry name" value="Histidine kinase-like ATPase, C-terminal domain"/>
    <property type="match status" value="1"/>
</dbReference>
<dbReference type="SUPFAM" id="SSF55874">
    <property type="entry name" value="ATPase domain of HSP90 chaperone/DNA topoisomerase II/histidine kinase"/>
    <property type="match status" value="1"/>
</dbReference>
<dbReference type="Gene3D" id="1.10.287.130">
    <property type="match status" value="1"/>
</dbReference>
<dbReference type="FunFam" id="3.30.565.10:FF:000006">
    <property type="entry name" value="Sensor histidine kinase WalK"/>
    <property type="match status" value="1"/>
</dbReference>
<keyword evidence="7" id="KW-0472">Membrane</keyword>
<keyword evidence="7" id="KW-0812">Transmembrane</keyword>
<dbReference type="PANTHER" id="PTHR45453:SF1">
    <property type="entry name" value="PHOSPHATE REGULON SENSOR PROTEIN PHOR"/>
    <property type="match status" value="1"/>
</dbReference>
<proteinExistence type="predicted"/>